<proteinExistence type="predicted"/>
<comment type="caution">
    <text evidence="2">The sequence shown here is derived from an EMBL/GenBank/DDBJ whole genome shotgun (WGS) entry which is preliminary data.</text>
</comment>
<dbReference type="EMBL" id="JXCQ01000013">
    <property type="protein sequence ID" value="KIR22462.1"/>
    <property type="molecule type" value="Genomic_DNA"/>
</dbReference>
<reference evidence="2 3" key="1">
    <citation type="submission" date="2015-01" db="EMBL/GenBank/DDBJ databases">
        <title>Genome sequence of the beneficial rhizobacterium Pseudomonas fluorescens 2-79.</title>
        <authorList>
            <person name="Thuermer A."/>
            <person name="Daniel R."/>
        </authorList>
    </citation>
    <scope>NUCLEOTIDE SEQUENCE [LARGE SCALE GENOMIC DNA]</scope>
    <source>
        <strain evidence="2 3">2-79</strain>
    </source>
</reference>
<gene>
    <name evidence="2" type="ORF">PFLU3_19620</name>
</gene>
<dbReference type="RefSeq" id="WP_043048147.1">
    <property type="nucleotide sequence ID" value="NZ_JXCQ01000013.1"/>
</dbReference>
<evidence type="ECO:0000313" key="3">
    <source>
        <dbReference type="Proteomes" id="UP000032210"/>
    </source>
</evidence>
<dbReference type="PATRIC" id="fig|294.125.peg.2013"/>
<dbReference type="Proteomes" id="UP000032210">
    <property type="component" value="Unassembled WGS sequence"/>
</dbReference>
<protein>
    <submittedName>
        <fullName evidence="2">Uncharacterized protein</fullName>
    </submittedName>
</protein>
<organism evidence="2 3">
    <name type="scientific">Pseudomonas fluorescens</name>
    <dbReference type="NCBI Taxonomy" id="294"/>
    <lineage>
        <taxon>Bacteria</taxon>
        <taxon>Pseudomonadati</taxon>
        <taxon>Pseudomonadota</taxon>
        <taxon>Gammaproteobacteria</taxon>
        <taxon>Pseudomonadales</taxon>
        <taxon>Pseudomonadaceae</taxon>
        <taxon>Pseudomonas</taxon>
    </lineage>
</organism>
<keyword evidence="1" id="KW-0175">Coiled coil</keyword>
<name>A0A0D0RSK4_PSEFL</name>
<feature type="coiled-coil region" evidence="1">
    <location>
        <begin position="930"/>
        <end position="964"/>
    </location>
</feature>
<accession>A0A0D0RSK4</accession>
<evidence type="ECO:0000256" key="1">
    <source>
        <dbReference type="SAM" id="Coils"/>
    </source>
</evidence>
<evidence type="ECO:0000313" key="2">
    <source>
        <dbReference type="EMBL" id="KIR22462.1"/>
    </source>
</evidence>
<feature type="coiled-coil region" evidence="1">
    <location>
        <begin position="1359"/>
        <end position="1411"/>
    </location>
</feature>
<sequence length="1529" mass="170112">MTTSSATAQAAKPEDLPLKLITQLCVGPSITEVAGQLLRESLEEKYPDLHINPDTTLLGTPVWELVDDKIISSPPHYQTLSTLLARQAVLKTPTLCIEGEHFLTPLPLTEPAVHLPVRIVEIANVINVLAPVVFEALKEQLVNYWNISDGNGPHWHELSNTLRNTWNVQQVDGWTDDDCALARRLYHSPDPASRSSGGKFQACLVDVDLVSDGKPSHTPQVFIAVLLGQSEGQDVILCQSFDGYKKFTTQDQLGEYLTTLVYQPITYERLQWRLYEPVGNFFEQLAFSLITLQIDAFTTVGIDTSATSKKPPLSVLTGTTGQVSPKGPDLDWYRQVLPGWLAQASESDRGFYSRHLKDLAALHSQNEGKTYQDDIPAIQQYARDTLKGQIIKEHPEAAHMALDTLTIQVQSQVVWGTFAVPGQIETSTFSLVELALQNLIALPVGNQSLRMQTRKALPQWLTVDYVKSLITKVDIGSAYPALIRSKLIDDTAESARRKTLYTQHLRIQLPLLALQHKIRQEGGIDERGYRYVAAALQAETADRYVDGQAIVIRPLALVPKRRQSNEQDVVSNMYIIGPQNPETGPCLLYRPLFEAVLLQYPSPANLLYAIAQSPTLRDSVVAWLPDAVRTDYSNYVFPGDLPSPWAVADFLVEPDKLWTYSGPMSLGQQTLNGDLFTSLFDANAKALVELADRQSVSNAENRWATLKQAGWLLFNAALPFMGRVANTGAWIWQILDQVQTFVEARKHGEQQAQWSALTDVLLNLGMAVTLHVATGARPGSGAAKVEAETPSVGAETSISVEQLSTRTKEQPPADHDLPLNTQGAITRTTSSLATVLDSFKIEKPTGLASAISDEGPYQHLYRLEQHYYAPVGTRWFEVKLVGDETLVIVDPKQTSRTGLPLIHNARGEWFIDARLRLAGGGRKGKQKKAADKAKAESEKLITRLKTFEQTKKAAQRDLQQAFQAMQDASGSSTQSKRQAYMNKLDSHSLEYEEVRQHLMTLNVFTQVPDFQQKALGYVKAQLDLNEAGIRELQIRFTPQLKTVLDQIETPSTSAQANRITDAQLMTDLCGDMIKRLDYTQTRFTELRELARAGTQLIRAAKAKLPLYTSDHLRALQVTLARNLCLEPQSITTEPDAWSLIGKIVDTADIAVETLQDALKERSKSRLDERIETLASLVEQFQLIDEHLQDFSDDYPEQALDTPIENLRTMLSTFANRAKAALAPLHFEQADARIRPTPPPTPPRPMKKFIHTRFNGTLIGEPRLTAVGLETDLVDIKSPLTHKLIATFHEKTPGVWVEHLSPGTPPPVSAAPTIEASVAHGQSLIDQLPAFQARATAQTGKPSRTPIGIEHMFHQHAQLLELAAKAIEEALTQVNATESEQPAAAALGKKLNDAAQALYQQANEQVQTMIKQRPPTFSRVEWLTSRNLVTIKKPAKRRRLKSATKDYLDEYTLTDESTQTVLWYAHFHYSTSDAPLDRFLSARLKTPQEQAQGKAADDVQGLNAQQQVDFYRSTINLAQAKRVFFPPERN</sequence>